<gene>
    <name evidence="2" type="ORF">HAX54_028247</name>
</gene>
<comment type="caution">
    <text evidence="2">The sequence shown here is derived from an EMBL/GenBank/DDBJ whole genome shotgun (WGS) entry which is preliminary data.</text>
</comment>
<keyword evidence="3" id="KW-1185">Reference proteome</keyword>
<evidence type="ECO:0000313" key="3">
    <source>
        <dbReference type="Proteomes" id="UP000823775"/>
    </source>
</evidence>
<evidence type="ECO:0000313" key="2">
    <source>
        <dbReference type="EMBL" id="MCD9641803.1"/>
    </source>
</evidence>
<protein>
    <submittedName>
        <fullName evidence="2">Uncharacterized protein</fullName>
    </submittedName>
</protein>
<dbReference type="EMBL" id="JACEIK010003463">
    <property type="protein sequence ID" value="MCD9641803.1"/>
    <property type="molecule type" value="Genomic_DNA"/>
</dbReference>
<feature type="compositionally biased region" description="Basic and acidic residues" evidence="1">
    <location>
        <begin position="88"/>
        <end position="99"/>
    </location>
</feature>
<dbReference type="Proteomes" id="UP000823775">
    <property type="component" value="Unassembled WGS sequence"/>
</dbReference>
<feature type="compositionally biased region" description="Acidic residues" evidence="1">
    <location>
        <begin position="70"/>
        <end position="87"/>
    </location>
</feature>
<feature type="region of interest" description="Disordered" evidence="1">
    <location>
        <begin position="36"/>
        <end position="120"/>
    </location>
</feature>
<organism evidence="2 3">
    <name type="scientific">Datura stramonium</name>
    <name type="common">Jimsonweed</name>
    <name type="synonym">Common thornapple</name>
    <dbReference type="NCBI Taxonomy" id="4076"/>
    <lineage>
        <taxon>Eukaryota</taxon>
        <taxon>Viridiplantae</taxon>
        <taxon>Streptophyta</taxon>
        <taxon>Embryophyta</taxon>
        <taxon>Tracheophyta</taxon>
        <taxon>Spermatophyta</taxon>
        <taxon>Magnoliopsida</taxon>
        <taxon>eudicotyledons</taxon>
        <taxon>Gunneridae</taxon>
        <taxon>Pentapetalae</taxon>
        <taxon>asterids</taxon>
        <taxon>lamiids</taxon>
        <taxon>Solanales</taxon>
        <taxon>Solanaceae</taxon>
        <taxon>Solanoideae</taxon>
        <taxon>Datureae</taxon>
        <taxon>Datura</taxon>
    </lineage>
</organism>
<accession>A0ABS8V3T9</accession>
<proteinExistence type="predicted"/>
<name>A0ABS8V3T9_DATST</name>
<reference evidence="2 3" key="1">
    <citation type="journal article" date="2021" name="BMC Genomics">
        <title>Datura genome reveals duplications of psychoactive alkaloid biosynthetic genes and high mutation rate following tissue culture.</title>
        <authorList>
            <person name="Rajewski A."/>
            <person name="Carter-House D."/>
            <person name="Stajich J."/>
            <person name="Litt A."/>
        </authorList>
    </citation>
    <scope>NUCLEOTIDE SEQUENCE [LARGE SCALE GENOMIC DNA]</scope>
    <source>
        <strain evidence="2">AR-01</strain>
    </source>
</reference>
<evidence type="ECO:0000256" key="1">
    <source>
        <dbReference type="SAM" id="MobiDB-lite"/>
    </source>
</evidence>
<sequence length="120" mass="13162">MNNRMEDKRLLAPLEERVSVQTLEAVLINYDGDDIQGYTEMFDEGSDKAKSDGDNPPADNVEESNGNAEEGNDDAEESGDDDTEAEESGDKESAAEKSNEQVGDSEPATTPEARSKRWFL</sequence>